<dbReference type="PANTHER" id="PTHR21112">
    <property type="entry name" value="CHEMOSENSORY PROTEIN A 29A-RELATED"/>
    <property type="match status" value="1"/>
</dbReference>
<evidence type="ECO:0000313" key="2">
    <source>
        <dbReference type="EnsemblMetazoa" id="XP_016978675.1"/>
    </source>
</evidence>
<keyword evidence="1" id="KW-0732">Signal</keyword>
<dbReference type="AlphaFoldDB" id="A0A6P4EKD5"/>
<name>A0A6P4EKD5_DRORH</name>
<dbReference type="GeneID" id="108044248"/>
<sequence>MFKLSLCLLFLVFAVGLCFNYKPYTVSIVSFNQSNETGVFDTTTLRLIGRERLVNGTVELKEDMDDSHWSFAGELYFNPTENNNFKRMAFNIPLTPICKAFKNYRKYFSKHAEYGKQTNFPMHMDVCPVPKGTYYLKNIHLNSDNFPLMLQRGYMLGQGLFYYDGVHVGTYSICTILEDVD</sequence>
<organism evidence="4">
    <name type="scientific">Drosophila rhopaloa</name>
    <name type="common">Fruit fly</name>
    <dbReference type="NCBI Taxonomy" id="1041015"/>
    <lineage>
        <taxon>Eukaryota</taxon>
        <taxon>Metazoa</taxon>
        <taxon>Ecdysozoa</taxon>
        <taxon>Arthropoda</taxon>
        <taxon>Hexapoda</taxon>
        <taxon>Insecta</taxon>
        <taxon>Pterygota</taxon>
        <taxon>Neoptera</taxon>
        <taxon>Endopterygota</taxon>
        <taxon>Diptera</taxon>
        <taxon>Brachycera</taxon>
        <taxon>Muscomorpha</taxon>
        <taxon>Ephydroidea</taxon>
        <taxon>Drosophilidae</taxon>
        <taxon>Drosophila</taxon>
        <taxon>Sophophora</taxon>
    </lineage>
</organism>
<evidence type="ECO:0000256" key="1">
    <source>
        <dbReference type="SAM" id="SignalP"/>
    </source>
</evidence>
<protein>
    <submittedName>
        <fullName evidence="4">Uncharacterized protein LOC108044248</fullName>
    </submittedName>
</protein>
<dbReference type="SMART" id="SM00697">
    <property type="entry name" value="DM8"/>
    <property type="match status" value="1"/>
</dbReference>
<dbReference type="EnsemblMetazoa" id="XM_017123186.1">
    <property type="protein sequence ID" value="XP_016978675.1"/>
    <property type="gene ID" value="LOC108044248"/>
</dbReference>
<dbReference type="PANTHER" id="PTHR21112:SF0">
    <property type="entry name" value="CHEMOSENSORY PROTEIN A 29A-RELATED"/>
    <property type="match status" value="1"/>
</dbReference>
<dbReference type="Pfam" id="PF06477">
    <property type="entry name" value="DUF1091"/>
    <property type="match status" value="1"/>
</dbReference>
<proteinExistence type="predicted"/>
<feature type="signal peptide" evidence="1">
    <location>
        <begin position="1"/>
        <end position="18"/>
    </location>
</feature>
<dbReference type="Proteomes" id="UP001652680">
    <property type="component" value="Unassembled WGS sequence"/>
</dbReference>
<evidence type="ECO:0000313" key="3">
    <source>
        <dbReference type="Proteomes" id="UP001652680"/>
    </source>
</evidence>
<evidence type="ECO:0000313" key="4">
    <source>
        <dbReference type="RefSeq" id="XP_016978675.1"/>
    </source>
</evidence>
<accession>A0A6P4EKD5</accession>
<gene>
    <name evidence="4" type="primary">LOC108044248</name>
    <name evidence="2" type="synonym">108044248</name>
</gene>
<reference evidence="4" key="2">
    <citation type="submission" date="2025-04" db="UniProtKB">
        <authorList>
            <consortium name="RefSeq"/>
        </authorList>
    </citation>
    <scope>IDENTIFICATION</scope>
</reference>
<dbReference type="RefSeq" id="XP_016978675.1">
    <property type="nucleotide sequence ID" value="XM_017123186.1"/>
</dbReference>
<reference evidence="2" key="3">
    <citation type="submission" date="2025-05" db="UniProtKB">
        <authorList>
            <consortium name="EnsemblMetazoa"/>
        </authorList>
    </citation>
    <scope>IDENTIFICATION</scope>
</reference>
<dbReference type="OrthoDB" id="7925769at2759"/>
<reference evidence="3" key="1">
    <citation type="journal article" date="2021" name="Elife">
        <title>Highly contiguous assemblies of 101 drosophilid genomes.</title>
        <authorList>
            <person name="Kim B.Y."/>
            <person name="Wang J.R."/>
            <person name="Miller D.E."/>
            <person name="Barmina O."/>
            <person name="Delaney E."/>
            <person name="Thompson A."/>
            <person name="Comeault A.A."/>
            <person name="Peede D."/>
            <person name="D'Agostino E.R."/>
            <person name="Pelaez J."/>
            <person name="Aguilar J.M."/>
            <person name="Haji D."/>
            <person name="Matsunaga T."/>
            <person name="Armstrong E.E."/>
            <person name="Zych M."/>
            <person name="Ogawa Y."/>
            <person name="Stamenkovic-Radak M."/>
            <person name="Jelic M."/>
            <person name="Veselinovic M.S."/>
            <person name="Tanaskovic M."/>
            <person name="Eric P."/>
            <person name="Gao J.J."/>
            <person name="Katoh T.K."/>
            <person name="Toda M.J."/>
            <person name="Watabe H."/>
            <person name="Watada M."/>
            <person name="Davis J.S."/>
            <person name="Moyle L.C."/>
            <person name="Manoli G."/>
            <person name="Bertolini E."/>
            <person name="Kostal V."/>
            <person name="Hawley R.S."/>
            <person name="Takahashi A."/>
            <person name="Jones C.D."/>
            <person name="Price D.K."/>
            <person name="Whiteman N."/>
            <person name="Kopp A."/>
            <person name="Matute D.R."/>
            <person name="Petrov D.A."/>
        </authorList>
    </citation>
    <scope>NUCLEOTIDE SEQUENCE [LARGE SCALE GENOMIC DNA]</scope>
</reference>
<feature type="chain" id="PRO_5028297103" evidence="1">
    <location>
        <begin position="19"/>
        <end position="181"/>
    </location>
</feature>
<dbReference type="InterPro" id="IPR010512">
    <property type="entry name" value="DUF1091"/>
</dbReference>
<keyword evidence="3" id="KW-1185">Reference proteome</keyword>